<comment type="subcellular location">
    <subcellularLocation>
        <location evidence="1">Membrane</location>
        <topology evidence="1">Multi-pass membrane protein</topology>
    </subcellularLocation>
</comment>
<evidence type="ECO:0000259" key="7">
    <source>
        <dbReference type="Pfam" id="PF01578"/>
    </source>
</evidence>
<dbReference type="Proteomes" id="UP000245634">
    <property type="component" value="Unassembled WGS sequence"/>
</dbReference>
<comment type="caution">
    <text evidence="8">The sequence shown here is derived from an EMBL/GenBank/DDBJ whole genome shotgun (WGS) entry which is preliminary data.</text>
</comment>
<feature type="transmembrane region" description="Helical" evidence="6">
    <location>
        <begin position="80"/>
        <end position="99"/>
    </location>
</feature>
<evidence type="ECO:0000256" key="5">
    <source>
        <dbReference type="ARBA" id="ARBA00023136"/>
    </source>
</evidence>
<dbReference type="GO" id="GO:0005886">
    <property type="term" value="C:plasma membrane"/>
    <property type="evidence" value="ECO:0007669"/>
    <property type="project" value="TreeGrafter"/>
</dbReference>
<dbReference type="PANTHER" id="PTHR30071">
    <property type="entry name" value="HEME EXPORTER PROTEIN C"/>
    <property type="match status" value="1"/>
</dbReference>
<evidence type="ECO:0000313" key="9">
    <source>
        <dbReference type="Proteomes" id="UP000245634"/>
    </source>
</evidence>
<evidence type="ECO:0000256" key="2">
    <source>
        <dbReference type="ARBA" id="ARBA00022692"/>
    </source>
</evidence>
<feature type="transmembrane region" description="Helical" evidence="6">
    <location>
        <begin position="46"/>
        <end position="68"/>
    </location>
</feature>
<feature type="transmembrane region" description="Helical" evidence="6">
    <location>
        <begin position="342"/>
        <end position="357"/>
    </location>
</feature>
<keyword evidence="2 6" id="KW-0812">Transmembrane</keyword>
<accession>A0A316DAU5</accession>
<name>A0A316DAU5_9BACL</name>
<feature type="transmembrane region" description="Helical" evidence="6">
    <location>
        <begin position="258"/>
        <end position="276"/>
    </location>
</feature>
<keyword evidence="3" id="KW-0201">Cytochrome c-type biogenesis</keyword>
<dbReference type="GO" id="GO:0020037">
    <property type="term" value="F:heme binding"/>
    <property type="evidence" value="ECO:0007669"/>
    <property type="project" value="InterPro"/>
</dbReference>
<evidence type="ECO:0000256" key="6">
    <source>
        <dbReference type="SAM" id="Phobius"/>
    </source>
</evidence>
<dbReference type="OrthoDB" id="9814290at2"/>
<evidence type="ECO:0000256" key="3">
    <source>
        <dbReference type="ARBA" id="ARBA00022748"/>
    </source>
</evidence>
<dbReference type="PANTHER" id="PTHR30071:SF1">
    <property type="entry name" value="CYTOCHROME B_B6 PROTEIN-RELATED"/>
    <property type="match status" value="1"/>
</dbReference>
<protein>
    <submittedName>
        <fullName evidence="8">Cytochrome c-type biogenesis protein CcsB</fullName>
    </submittedName>
</protein>
<dbReference type="NCBIfam" id="TIGR03144">
    <property type="entry name" value="cytochr_II_ccsB"/>
    <property type="match status" value="1"/>
</dbReference>
<organism evidence="8 9">
    <name type="scientific">Tumebacillus permanentifrigoris</name>
    <dbReference type="NCBI Taxonomy" id="378543"/>
    <lineage>
        <taxon>Bacteria</taxon>
        <taxon>Bacillati</taxon>
        <taxon>Bacillota</taxon>
        <taxon>Bacilli</taxon>
        <taxon>Bacillales</taxon>
        <taxon>Alicyclobacillaceae</taxon>
        <taxon>Tumebacillus</taxon>
    </lineage>
</organism>
<keyword evidence="4 6" id="KW-1133">Transmembrane helix</keyword>
<dbReference type="GO" id="GO:0017004">
    <property type="term" value="P:cytochrome complex assembly"/>
    <property type="evidence" value="ECO:0007669"/>
    <property type="project" value="UniProtKB-KW"/>
</dbReference>
<dbReference type="Pfam" id="PF01578">
    <property type="entry name" value="Cytochrom_C_asm"/>
    <property type="match status" value="2"/>
</dbReference>
<feature type="transmembrane region" description="Helical" evidence="6">
    <location>
        <begin position="183"/>
        <end position="203"/>
    </location>
</feature>
<keyword evidence="5 6" id="KW-0472">Membrane</keyword>
<feature type="transmembrane region" description="Helical" evidence="6">
    <location>
        <begin position="369"/>
        <end position="390"/>
    </location>
</feature>
<feature type="transmembrane region" description="Helical" evidence="6">
    <location>
        <begin position="303"/>
        <end position="327"/>
    </location>
</feature>
<feature type="transmembrane region" description="Helical" evidence="6">
    <location>
        <begin position="136"/>
        <end position="163"/>
    </location>
</feature>
<feature type="transmembrane region" description="Helical" evidence="6">
    <location>
        <begin position="7"/>
        <end position="26"/>
    </location>
</feature>
<feature type="transmembrane region" description="Helical" evidence="6">
    <location>
        <begin position="105"/>
        <end position="124"/>
    </location>
</feature>
<keyword evidence="9" id="KW-1185">Reference proteome</keyword>
<gene>
    <name evidence="8" type="ORF">C7459_105187</name>
</gene>
<sequence length="399" mass="44100">MMQLSSIFFGTAFFSYLAATILYVVGLTGRKIKAQNATLATFWTKWGYYIIILGVVTQGLAIATRGIYGGFTPVSNMFEYMSFWAFTIMLAFVIINAFYKVPVLGAFVAPIGLVILAYASVFPRESKPLIPALQSYWLNIHVTTAALGEGILTISFAAGLMYLLVTTDLLKTSRTAKFLEFTVYLFFTLLSFVITSLGFRAGGYEAKVTGDMGEILYHLPPLVGMSGGSLGGATHFLGLPLPLFNAPGWMHAADAGQQLNTILWTIISSLILYGLLRAIARKPLSMVIQGWVRGLDAEMLDELSYRAVAIGYPVFTLGALVFAMIWAQEAWGSYWSWDPKETWALVTWLYYTAYLHFRLRRGWEGKQSAWMAVAGFVVILFLLVGVNLVISGLHSYAKS</sequence>
<feature type="domain" description="Cytochrome c assembly protein" evidence="7">
    <location>
        <begin position="296"/>
        <end position="394"/>
    </location>
</feature>
<dbReference type="AlphaFoldDB" id="A0A316DAU5"/>
<evidence type="ECO:0000313" key="8">
    <source>
        <dbReference type="EMBL" id="PWK14429.1"/>
    </source>
</evidence>
<feature type="domain" description="Cytochrome c assembly protein" evidence="7">
    <location>
        <begin position="75"/>
        <end position="199"/>
    </location>
</feature>
<evidence type="ECO:0000256" key="1">
    <source>
        <dbReference type="ARBA" id="ARBA00004141"/>
    </source>
</evidence>
<evidence type="ECO:0000256" key="4">
    <source>
        <dbReference type="ARBA" id="ARBA00022989"/>
    </source>
</evidence>
<reference evidence="8 9" key="1">
    <citation type="submission" date="2018-05" db="EMBL/GenBank/DDBJ databases">
        <title>Genomic Encyclopedia of Type Strains, Phase IV (KMG-IV): sequencing the most valuable type-strain genomes for metagenomic binning, comparative biology and taxonomic classification.</title>
        <authorList>
            <person name="Goeker M."/>
        </authorList>
    </citation>
    <scope>NUCLEOTIDE SEQUENCE [LARGE SCALE GENOMIC DNA]</scope>
    <source>
        <strain evidence="8 9">DSM 18773</strain>
    </source>
</reference>
<dbReference type="InterPro" id="IPR017562">
    <property type="entry name" value="Cyt_c_biogenesis_CcsA"/>
</dbReference>
<dbReference type="RefSeq" id="WP_109687923.1">
    <property type="nucleotide sequence ID" value="NZ_QGGL01000005.1"/>
</dbReference>
<dbReference type="InterPro" id="IPR045062">
    <property type="entry name" value="Cyt_c_biogenesis_CcsA/CcmC"/>
</dbReference>
<dbReference type="EMBL" id="QGGL01000005">
    <property type="protein sequence ID" value="PWK14429.1"/>
    <property type="molecule type" value="Genomic_DNA"/>
</dbReference>
<dbReference type="InterPro" id="IPR002541">
    <property type="entry name" value="Cyt_c_assembly"/>
</dbReference>
<proteinExistence type="predicted"/>